<dbReference type="EMBL" id="JAFKMG010000678">
    <property type="protein sequence ID" value="MBN8799181.1"/>
    <property type="molecule type" value="Genomic_DNA"/>
</dbReference>
<organism evidence="2 3">
    <name type="scientific">Stenotrophomonas nitritireducens</name>
    <dbReference type="NCBI Taxonomy" id="83617"/>
    <lineage>
        <taxon>Bacteria</taxon>
        <taxon>Pseudomonadati</taxon>
        <taxon>Pseudomonadota</taxon>
        <taxon>Gammaproteobacteria</taxon>
        <taxon>Lysobacterales</taxon>
        <taxon>Lysobacteraceae</taxon>
        <taxon>Stenotrophomonas</taxon>
    </lineage>
</organism>
<name>A0A9D8Q0Y2_9GAMM</name>
<evidence type="ECO:0000313" key="2">
    <source>
        <dbReference type="EMBL" id="MBN8799181.1"/>
    </source>
</evidence>
<reference evidence="2" key="1">
    <citation type="submission" date="2021-02" db="EMBL/GenBank/DDBJ databases">
        <title>Thiocyanate and organic carbon inputs drive convergent selection for specific autotrophic Afipia and Thiobacillus strains within complex microbiomes.</title>
        <authorList>
            <person name="Huddy R.J."/>
            <person name="Sachdeva R."/>
            <person name="Kadzinga F."/>
            <person name="Kantor R.S."/>
            <person name="Harrison S.T.L."/>
            <person name="Banfield J.F."/>
        </authorList>
    </citation>
    <scope>NUCLEOTIDE SEQUENCE</scope>
    <source>
        <strain evidence="2">SCN18_10_11_15_R1_P_69_7</strain>
    </source>
</reference>
<evidence type="ECO:0000313" key="3">
    <source>
        <dbReference type="Proteomes" id="UP000664815"/>
    </source>
</evidence>
<dbReference type="AlphaFoldDB" id="A0A9D8Q0Y2"/>
<accession>A0A9D8Q0Y2</accession>
<comment type="caution">
    <text evidence="2">The sequence shown here is derived from an EMBL/GenBank/DDBJ whole genome shotgun (WGS) entry which is preliminary data.</text>
</comment>
<gene>
    <name evidence="2" type="ORF">J0H45_07460</name>
</gene>
<dbReference type="RefSeq" id="WP_273083785.1">
    <property type="nucleotide sequence ID" value="NZ_JAFKME010000009.1"/>
</dbReference>
<feature type="signal peptide" evidence="1">
    <location>
        <begin position="1"/>
        <end position="25"/>
    </location>
</feature>
<proteinExistence type="predicted"/>
<protein>
    <submittedName>
        <fullName evidence="2">Uncharacterized protein</fullName>
    </submittedName>
</protein>
<keyword evidence="1" id="KW-0732">Signal</keyword>
<dbReference type="Proteomes" id="UP000664815">
    <property type="component" value="Unassembled WGS sequence"/>
</dbReference>
<evidence type="ECO:0000256" key="1">
    <source>
        <dbReference type="SAM" id="SignalP"/>
    </source>
</evidence>
<sequence>MKRFAIIPTGLLVTGIAVGSQPANAQVRQTVEGAQQFLQGLNAGGGSGAYPVYVVNGFATFDESPAMVKYWQKAIDDIDENGERNPCVTRITDIQLSMPSIYAKGVRWNMGDSAVLSVPAGGFKVPRHIHWGKVSVSRQTVALEDGTMPSHHVYASQTTAFGTSGNWESIGFAPYDVSLADRIEYAMKFLQASCDTSAETGF</sequence>
<feature type="chain" id="PRO_5038999234" evidence="1">
    <location>
        <begin position="26"/>
        <end position="202"/>
    </location>
</feature>